<reference evidence="3" key="2">
    <citation type="submission" date="2021-05" db="EMBL/GenBank/DDBJ databases">
        <authorList>
            <person name="Moolhuijzen P.M."/>
            <person name="Moffat C.S."/>
        </authorList>
    </citation>
    <scope>NUCLEOTIDE SEQUENCE</scope>
    <source>
        <strain evidence="3">86-124</strain>
    </source>
</reference>
<dbReference type="Proteomes" id="UP000249757">
    <property type="component" value="Unassembled WGS sequence"/>
</dbReference>
<protein>
    <submittedName>
        <fullName evidence="2">HET domain containing protein</fullName>
    </submittedName>
    <submittedName>
        <fullName evidence="3">Heterokaryon incompatibility protein</fullName>
    </submittedName>
</protein>
<evidence type="ECO:0000313" key="4">
    <source>
        <dbReference type="Proteomes" id="UP000249757"/>
    </source>
</evidence>
<sequence length="179" mass="20048">MPSNCRFVALSYVWGSEQSSLRLEDAPATIKDSITVTLALGYDYLWVDRSCINQSDSRDQNSQIRQMSDIYGAAQLTIIAAAGEDPSYGLPGVGIRPTPQIYHFENINQIYLVTQPEIGPSAPSIEASTSRWHSRAWTFQECFSSRRRLFFTDTAVFFICNSGVGRELIDPIWNVRGAL</sequence>
<keyword evidence="4" id="KW-1185">Reference proteome</keyword>
<dbReference type="Pfam" id="PF06985">
    <property type="entry name" value="HET"/>
    <property type="match status" value="1"/>
</dbReference>
<feature type="domain" description="Heterokaryon incompatibility" evidence="1">
    <location>
        <begin position="7"/>
        <end position="141"/>
    </location>
</feature>
<dbReference type="EMBL" id="NRDI02000034">
    <property type="protein sequence ID" value="KAI1507714.1"/>
    <property type="molecule type" value="Genomic_DNA"/>
</dbReference>
<dbReference type="PANTHER" id="PTHR33112">
    <property type="entry name" value="DOMAIN PROTEIN, PUTATIVE-RELATED"/>
    <property type="match status" value="1"/>
</dbReference>
<evidence type="ECO:0000313" key="2">
    <source>
        <dbReference type="EMBL" id="KAF7579437.1"/>
    </source>
</evidence>
<dbReference type="EMBL" id="NQIK02000001">
    <property type="protein sequence ID" value="KAF7579437.1"/>
    <property type="molecule type" value="Genomic_DNA"/>
</dbReference>
<gene>
    <name evidence="3" type="ORF">Ptr86124_013342</name>
    <name evidence="2" type="ORF">PtrM4_036770</name>
</gene>
<reference evidence="3" key="3">
    <citation type="journal article" date="2022" name="bioRxiv">
        <title>A global pangenome for the wheat fungal pathogen Pyrenophora tritici-repentis and prediction of effector protein structural homology.</title>
        <authorList>
            <person name="Moolhuijzen P."/>
            <person name="See P.T."/>
            <person name="Shi G."/>
            <person name="Powell H.R."/>
            <person name="Cockram J."/>
            <person name="Jorgensen L.N."/>
            <person name="Benslimane H."/>
            <person name="Strelkov S.E."/>
            <person name="Turner J."/>
            <person name="Liu Z."/>
            <person name="Moffat C.S."/>
        </authorList>
    </citation>
    <scope>NUCLEOTIDE SEQUENCE</scope>
    <source>
        <strain evidence="3">86-124</strain>
    </source>
</reference>
<dbReference type="PANTHER" id="PTHR33112:SF1">
    <property type="entry name" value="HETEROKARYON INCOMPATIBILITY DOMAIN-CONTAINING PROTEIN"/>
    <property type="match status" value="1"/>
</dbReference>
<evidence type="ECO:0000313" key="3">
    <source>
        <dbReference type="EMBL" id="KAI1507714.1"/>
    </source>
</evidence>
<name>A0A2W1HTD0_9PLEO</name>
<dbReference type="Proteomes" id="UP000245464">
    <property type="component" value="Chromosome 1"/>
</dbReference>
<reference evidence="2" key="1">
    <citation type="journal article" date="2018" name="BMC Genomics">
        <title>Comparative genomics of the wheat fungal pathogen Pyrenophora tritici-repentis reveals chromosomal variations and genome plasticity.</title>
        <authorList>
            <person name="Moolhuijzen P."/>
            <person name="See P.T."/>
            <person name="Hane J.K."/>
            <person name="Shi G."/>
            <person name="Liu Z."/>
            <person name="Oliver R.P."/>
            <person name="Moffat C.S."/>
        </authorList>
    </citation>
    <scope>NUCLEOTIDE SEQUENCE [LARGE SCALE GENOMIC DNA]</scope>
    <source>
        <strain evidence="2">M4</strain>
    </source>
</reference>
<dbReference type="InterPro" id="IPR010730">
    <property type="entry name" value="HET"/>
</dbReference>
<dbReference type="OrthoDB" id="5428863at2759"/>
<comment type="caution">
    <text evidence="3">The sequence shown here is derived from an EMBL/GenBank/DDBJ whole genome shotgun (WGS) entry which is preliminary data.</text>
</comment>
<reference evidence="4" key="4">
    <citation type="journal article" date="2022" name="Microb. Genom.">
        <title>A global pangenome for the wheat fungal pathogen Pyrenophora tritici-repentis and prediction of effector protein structural homology.</title>
        <authorList>
            <person name="Moolhuijzen P.M."/>
            <person name="See P.T."/>
            <person name="Shi G."/>
            <person name="Powell H.R."/>
            <person name="Cockram J."/>
            <person name="Jorgensen L.N."/>
            <person name="Benslimane H."/>
            <person name="Strelkov S.E."/>
            <person name="Turner J."/>
            <person name="Liu Z."/>
            <person name="Moffat C.S."/>
        </authorList>
    </citation>
    <scope>NUCLEOTIDE SEQUENCE [LARGE SCALE GENOMIC DNA]</scope>
</reference>
<organism evidence="3 4">
    <name type="scientific">Pyrenophora tritici-repentis</name>
    <dbReference type="NCBI Taxonomy" id="45151"/>
    <lineage>
        <taxon>Eukaryota</taxon>
        <taxon>Fungi</taxon>
        <taxon>Dikarya</taxon>
        <taxon>Ascomycota</taxon>
        <taxon>Pezizomycotina</taxon>
        <taxon>Dothideomycetes</taxon>
        <taxon>Pleosporomycetidae</taxon>
        <taxon>Pleosporales</taxon>
        <taxon>Pleosporineae</taxon>
        <taxon>Pleosporaceae</taxon>
        <taxon>Pyrenophora</taxon>
    </lineage>
</organism>
<accession>A0A2W1HTD0</accession>
<proteinExistence type="predicted"/>
<evidence type="ECO:0000259" key="1">
    <source>
        <dbReference type="Pfam" id="PF06985"/>
    </source>
</evidence>
<dbReference type="AlphaFoldDB" id="A0A2W1HTD0"/>